<keyword evidence="2 5" id="KW-0689">Ribosomal protein</keyword>
<dbReference type="AlphaFoldDB" id="A0A0G0GAZ5"/>
<gene>
    <name evidence="5" type="primary">rpmC</name>
    <name evidence="6" type="ORF">US42_C0014G0014</name>
</gene>
<sequence length="62" mass="7425">MDFIDLKNKTDKELQEILHEERHHLHELRLKVGEKQLKNVRAIRKTKNLVAKVLTLLNSRNK</sequence>
<dbReference type="GO" id="GO:0005840">
    <property type="term" value="C:ribosome"/>
    <property type="evidence" value="ECO:0007669"/>
    <property type="project" value="UniProtKB-KW"/>
</dbReference>
<evidence type="ECO:0000256" key="2">
    <source>
        <dbReference type="ARBA" id="ARBA00022980"/>
    </source>
</evidence>
<accession>A0A0G0GAZ5</accession>
<dbReference type="GO" id="GO:1990904">
    <property type="term" value="C:ribonucleoprotein complex"/>
    <property type="evidence" value="ECO:0007669"/>
    <property type="project" value="UniProtKB-KW"/>
</dbReference>
<evidence type="ECO:0000256" key="5">
    <source>
        <dbReference type="HAMAP-Rule" id="MF_00374"/>
    </source>
</evidence>
<protein>
    <recommendedName>
        <fullName evidence="4 5">Large ribosomal subunit protein uL29</fullName>
    </recommendedName>
</protein>
<evidence type="ECO:0000256" key="1">
    <source>
        <dbReference type="ARBA" id="ARBA00009254"/>
    </source>
</evidence>
<dbReference type="EMBL" id="LBSX01000014">
    <property type="protein sequence ID" value="KKQ27117.1"/>
    <property type="molecule type" value="Genomic_DNA"/>
</dbReference>
<dbReference type="GO" id="GO:0003735">
    <property type="term" value="F:structural constituent of ribosome"/>
    <property type="evidence" value="ECO:0007669"/>
    <property type="project" value="InterPro"/>
</dbReference>
<evidence type="ECO:0000313" key="6">
    <source>
        <dbReference type="EMBL" id="KKQ27117.1"/>
    </source>
</evidence>
<proteinExistence type="inferred from homology"/>
<dbReference type="HAMAP" id="MF_00374">
    <property type="entry name" value="Ribosomal_uL29"/>
    <property type="match status" value="1"/>
</dbReference>
<organism evidence="6 7">
    <name type="scientific">Candidatus Magasanikbacteria bacterium GW2011_GWC2_37_14</name>
    <dbReference type="NCBI Taxonomy" id="1619046"/>
    <lineage>
        <taxon>Bacteria</taxon>
        <taxon>Candidatus Magasanikiibacteriota</taxon>
    </lineage>
</organism>
<dbReference type="InterPro" id="IPR036049">
    <property type="entry name" value="Ribosomal_uL29_sf"/>
</dbReference>
<dbReference type="InterPro" id="IPR001854">
    <property type="entry name" value="Ribosomal_uL29"/>
</dbReference>
<dbReference type="STRING" id="1619046.US42_C0014G0014"/>
<dbReference type="Pfam" id="PF00831">
    <property type="entry name" value="Ribosomal_L29"/>
    <property type="match status" value="1"/>
</dbReference>
<comment type="caution">
    <text evidence="6">The sequence shown here is derived from an EMBL/GenBank/DDBJ whole genome shotgun (WGS) entry which is preliminary data.</text>
</comment>
<evidence type="ECO:0000313" key="7">
    <source>
        <dbReference type="Proteomes" id="UP000034849"/>
    </source>
</evidence>
<keyword evidence="3 5" id="KW-0687">Ribonucleoprotein</keyword>
<dbReference type="SUPFAM" id="SSF46561">
    <property type="entry name" value="Ribosomal protein L29 (L29p)"/>
    <property type="match status" value="1"/>
</dbReference>
<dbReference type="Gene3D" id="1.10.287.310">
    <property type="match status" value="1"/>
</dbReference>
<name>A0A0G0GAZ5_9BACT</name>
<dbReference type="Proteomes" id="UP000034849">
    <property type="component" value="Unassembled WGS sequence"/>
</dbReference>
<dbReference type="GO" id="GO:0006412">
    <property type="term" value="P:translation"/>
    <property type="evidence" value="ECO:0007669"/>
    <property type="project" value="UniProtKB-UniRule"/>
</dbReference>
<comment type="similarity">
    <text evidence="1 5">Belongs to the universal ribosomal protein uL29 family.</text>
</comment>
<evidence type="ECO:0000256" key="4">
    <source>
        <dbReference type="ARBA" id="ARBA00035204"/>
    </source>
</evidence>
<dbReference type="NCBIfam" id="TIGR00012">
    <property type="entry name" value="L29"/>
    <property type="match status" value="1"/>
</dbReference>
<reference evidence="6 7" key="1">
    <citation type="journal article" date="2015" name="Nature">
        <title>rRNA introns, odd ribosomes, and small enigmatic genomes across a large radiation of phyla.</title>
        <authorList>
            <person name="Brown C.T."/>
            <person name="Hug L.A."/>
            <person name="Thomas B.C."/>
            <person name="Sharon I."/>
            <person name="Castelle C.J."/>
            <person name="Singh A."/>
            <person name="Wilkins M.J."/>
            <person name="Williams K.H."/>
            <person name="Banfield J.F."/>
        </authorList>
    </citation>
    <scope>NUCLEOTIDE SEQUENCE [LARGE SCALE GENOMIC DNA]</scope>
</reference>
<evidence type="ECO:0000256" key="3">
    <source>
        <dbReference type="ARBA" id="ARBA00023274"/>
    </source>
</evidence>